<accession>A0A151ZFI1</accession>
<dbReference type="InParanoid" id="A0A151ZFI1"/>
<evidence type="ECO:0000313" key="2">
    <source>
        <dbReference type="Proteomes" id="UP000076078"/>
    </source>
</evidence>
<dbReference type="Proteomes" id="UP000076078">
    <property type="component" value="Unassembled WGS sequence"/>
</dbReference>
<sequence>MDTKNYIDDPDYKFLRQWYRNLYMQPPDSTSGCIVCGSSCSCCCGCNSEGFFSHYIANKYNPEDMEKMLKIFIEWTELDWETKETLIKMGIEVKLPYNDEFHFYDEPVVPHDTIPLYQGSIHPYNHTILKDILKSKPLLKEYADPTYLPTSFTVLMQTIVKDPLIRPRFYHWVGESEIKRHLFYNIFFSYDNELLNSNDIYFKYIHTDYQIFREKNLKPKFSPDFINHLNKFIPNLYKERESLDSEVLKTILWNFYDVLYMDDRSKAVDIVCQLRMLEMVQAEAIIKSYSHYQRVNDKFYNNICSKEFLDTWELADANLPSLISIIPKILFYEEQNKKDAQSSLNNLISRFGNPIEIAMVELFEKEFKQDSAFSCVQCLSILSLDPFKGQDNLKIRIGGIMMKALSHLHREDRYSEMSSYIVYHILYTLNNSLDLLEDEVLFRSIVSILRSCSSRKTQNYKIVLKLLWQNTRLIPYLTKHFKKLYRIFIGYSDYSSIYKIISFQDFEIFRDMPSIPLKPKATSTAIALVDYDENNEVVVEEEQVDPWNFMEQWYIMAQNDKKKQFPCHYEHYLKYLIEIKKDMELVVEVEKDFIEKYIDNTTPGVYQFSVDIESAPVCWRYNMFYIDHLGHKYGCYDKILRLVFDTLFMFNYIQLTPHIATKHPSVELIHKIQRENQKKLVEYYTYVFQEGSDRQKDKLIHAICDNPVLYELLEDKFDQSFAEYYNSLLAKHPKDFFIYSRLRGLVDVSVHLEKMLTYPLQFIRDPKNDKIQILIELLLTKKDNLEELISLYKSLIRVNPVFTQLILINDELSKHINGLDLFELAMDAFVKLESTQKNLTDFINHFPEQSAKSVDMETHFKSLLKEVQWNIVKDITNEQTKEIFKSYIPKKSLQVQEMNDLKLSNYIYQIIIEYIYRERNISSLEKVGLATVCQSFFQICSNLVSNHYQQYNYIPILGNINFQSKGCLIKQVPRHMKYSNMPFIPIDSVIDGFYQRIESLELNVPLLVNIEQPLNIKALKVEFYRIYRGDPFHGSKYSLASLKNLISNCKELEFVSLALFNHNTLGPHRETLYQILDMITSRKSLKKLQFKISSDSFTEENTKSLVESIECVKRAVPSFDLNLGAIYNLDDKSILRYSTVYELVTKLSLNEDKHTPKIVGSVFKNLVYLRVYSKDISSVASNITHIDQYLTSCKYVTMYKQKNSIQSLKAKEYIKMHEYMLDALKALNQTIHIHTFSIYYNNREMSSPIFEDEKWHSIINSCSNNRFLPTSLTNIICFKDYSK</sequence>
<name>A0A151ZFI1_TIELA</name>
<organism evidence="1 2">
    <name type="scientific">Tieghemostelium lacteum</name>
    <name type="common">Slime mold</name>
    <name type="synonym">Dictyostelium lacteum</name>
    <dbReference type="NCBI Taxonomy" id="361077"/>
    <lineage>
        <taxon>Eukaryota</taxon>
        <taxon>Amoebozoa</taxon>
        <taxon>Evosea</taxon>
        <taxon>Eumycetozoa</taxon>
        <taxon>Dictyostelia</taxon>
        <taxon>Dictyosteliales</taxon>
        <taxon>Raperosteliaceae</taxon>
        <taxon>Tieghemostelium</taxon>
    </lineage>
</organism>
<evidence type="ECO:0000313" key="1">
    <source>
        <dbReference type="EMBL" id="KYQ92669.1"/>
    </source>
</evidence>
<proteinExistence type="predicted"/>
<protein>
    <submittedName>
        <fullName evidence="1">Uncharacterized protein</fullName>
    </submittedName>
</protein>
<comment type="caution">
    <text evidence="1">The sequence shown here is derived from an EMBL/GenBank/DDBJ whole genome shotgun (WGS) entry which is preliminary data.</text>
</comment>
<dbReference type="EMBL" id="LODT01000029">
    <property type="protein sequence ID" value="KYQ92669.1"/>
    <property type="molecule type" value="Genomic_DNA"/>
</dbReference>
<gene>
    <name evidence="1" type="ORF">DLAC_06664</name>
</gene>
<reference evidence="1 2" key="1">
    <citation type="submission" date="2015-12" db="EMBL/GenBank/DDBJ databases">
        <title>Dictyostelia acquired genes for synthesis and detection of signals that induce cell-type specialization by lateral gene transfer from prokaryotes.</title>
        <authorList>
            <person name="Gloeckner G."/>
            <person name="Schaap P."/>
        </authorList>
    </citation>
    <scope>NUCLEOTIDE SEQUENCE [LARGE SCALE GENOMIC DNA]</scope>
    <source>
        <strain evidence="1 2">TK</strain>
    </source>
</reference>
<keyword evidence="2" id="KW-1185">Reference proteome</keyword>